<dbReference type="InterPro" id="IPR039297">
    <property type="entry name" value="COX7a"/>
</dbReference>
<evidence type="ECO:0000256" key="4">
    <source>
        <dbReference type="ARBA" id="ARBA00023136"/>
    </source>
</evidence>
<evidence type="ECO:0000256" key="5">
    <source>
        <dbReference type="SAM" id="Phobius"/>
    </source>
</evidence>
<proteinExistence type="predicted"/>
<evidence type="ECO:0000313" key="7">
    <source>
        <dbReference type="Proteomes" id="UP000076532"/>
    </source>
</evidence>
<feature type="transmembrane region" description="Helical" evidence="5">
    <location>
        <begin position="35"/>
        <end position="57"/>
    </location>
</feature>
<evidence type="ECO:0000256" key="1">
    <source>
        <dbReference type="ARBA" id="ARBA00004273"/>
    </source>
</evidence>
<name>A0A166K547_9AGAM</name>
<dbReference type="EMBL" id="KV417546">
    <property type="protein sequence ID" value="KZP21538.1"/>
    <property type="molecule type" value="Genomic_DNA"/>
</dbReference>
<organism evidence="6 7">
    <name type="scientific">Athelia psychrophila</name>
    <dbReference type="NCBI Taxonomy" id="1759441"/>
    <lineage>
        <taxon>Eukaryota</taxon>
        <taxon>Fungi</taxon>
        <taxon>Dikarya</taxon>
        <taxon>Basidiomycota</taxon>
        <taxon>Agaricomycotina</taxon>
        <taxon>Agaricomycetes</taxon>
        <taxon>Agaricomycetidae</taxon>
        <taxon>Atheliales</taxon>
        <taxon>Atheliaceae</taxon>
        <taxon>Athelia</taxon>
    </lineage>
</organism>
<dbReference type="Pfam" id="PF02238">
    <property type="entry name" value="COX7a"/>
    <property type="match status" value="1"/>
</dbReference>
<comment type="subcellular location">
    <subcellularLocation>
        <location evidence="1">Mitochondrion inner membrane</location>
    </subcellularLocation>
</comment>
<evidence type="ECO:0000256" key="3">
    <source>
        <dbReference type="ARBA" id="ARBA00023128"/>
    </source>
</evidence>
<dbReference type="GO" id="GO:0005743">
    <property type="term" value="C:mitochondrial inner membrane"/>
    <property type="evidence" value="ECO:0007669"/>
    <property type="project" value="UniProtKB-SubCell"/>
</dbReference>
<evidence type="ECO:0000313" key="6">
    <source>
        <dbReference type="EMBL" id="KZP21538.1"/>
    </source>
</evidence>
<evidence type="ECO:0000256" key="2">
    <source>
        <dbReference type="ARBA" id="ARBA00022792"/>
    </source>
</evidence>
<dbReference type="OrthoDB" id="5511599at2759"/>
<sequence length="68" mass="7845">MINWLVQLPNNIVPKQKYYQANAHRPMWRTHPRSGILLPMYYTLFTGVMAGSVYGAYQLVFGKPEEAS</sequence>
<dbReference type="AlphaFoldDB" id="A0A166K547"/>
<dbReference type="Proteomes" id="UP000076532">
    <property type="component" value="Unassembled WGS sequence"/>
</dbReference>
<keyword evidence="4 5" id="KW-0472">Membrane</keyword>
<reference evidence="6 7" key="1">
    <citation type="journal article" date="2016" name="Mol. Biol. Evol.">
        <title>Comparative Genomics of Early-Diverging Mushroom-Forming Fungi Provides Insights into the Origins of Lignocellulose Decay Capabilities.</title>
        <authorList>
            <person name="Nagy L.G."/>
            <person name="Riley R."/>
            <person name="Tritt A."/>
            <person name="Adam C."/>
            <person name="Daum C."/>
            <person name="Floudas D."/>
            <person name="Sun H."/>
            <person name="Yadav J.S."/>
            <person name="Pangilinan J."/>
            <person name="Larsson K.H."/>
            <person name="Matsuura K."/>
            <person name="Barry K."/>
            <person name="Labutti K."/>
            <person name="Kuo R."/>
            <person name="Ohm R.A."/>
            <person name="Bhattacharya S.S."/>
            <person name="Shirouzu T."/>
            <person name="Yoshinaga Y."/>
            <person name="Martin F.M."/>
            <person name="Grigoriev I.V."/>
            <person name="Hibbett D.S."/>
        </authorList>
    </citation>
    <scope>NUCLEOTIDE SEQUENCE [LARGE SCALE GENOMIC DNA]</scope>
    <source>
        <strain evidence="6 7">CBS 109695</strain>
    </source>
</reference>
<keyword evidence="5" id="KW-1133">Transmembrane helix</keyword>
<keyword evidence="2" id="KW-0999">Mitochondrion inner membrane</keyword>
<protein>
    <submittedName>
        <fullName evidence="6">Uncharacterized protein</fullName>
    </submittedName>
</protein>
<keyword evidence="7" id="KW-1185">Reference proteome</keyword>
<gene>
    <name evidence="6" type="ORF">FIBSPDRAFT_953563</name>
</gene>
<keyword evidence="3" id="KW-0496">Mitochondrion</keyword>
<keyword evidence="5" id="KW-0812">Transmembrane</keyword>
<accession>A0A166K547</accession>